<feature type="region of interest" description="Disordered" evidence="1">
    <location>
        <begin position="161"/>
        <end position="185"/>
    </location>
</feature>
<accession>A0A9P6HWU3</accession>
<name>A0A9P6HWU3_9PEZI</name>
<protein>
    <submittedName>
        <fullName evidence="2">Uncharacterized protein</fullName>
    </submittedName>
</protein>
<dbReference type="AlphaFoldDB" id="A0A9P6HWU3"/>
<keyword evidence="3" id="KW-1185">Reference proteome</keyword>
<reference evidence="2" key="2">
    <citation type="submission" date="2020-11" db="EMBL/GenBank/DDBJ databases">
        <title>Whole genome sequencing of Colletotrichum sp.</title>
        <authorList>
            <person name="Li H."/>
        </authorList>
    </citation>
    <scope>NUCLEOTIDE SEQUENCE</scope>
    <source>
        <strain evidence="2">CkLH20</strain>
    </source>
</reference>
<proteinExistence type="predicted"/>
<reference evidence="2" key="1">
    <citation type="submission" date="2020-03" db="EMBL/GenBank/DDBJ databases">
        <authorList>
            <person name="He L."/>
        </authorList>
    </citation>
    <scope>NUCLEOTIDE SEQUENCE</scope>
    <source>
        <strain evidence="2">CkLH20</strain>
    </source>
</reference>
<dbReference type="RefSeq" id="XP_038742409.1">
    <property type="nucleotide sequence ID" value="XM_038892173.1"/>
</dbReference>
<dbReference type="Proteomes" id="UP000781932">
    <property type="component" value="Unassembled WGS sequence"/>
</dbReference>
<sequence>MAPPKSSAHGDSEAQRPQKRGGSILAHLRELSLEARKDDPMSVVLMYQAGVYLLGGHVDVIEDALRKTLKSRDGSHFIIIVESQDSVASPPRLGFDYMREEYCLALETSEITDGLSILLSRNRTGLATDREQLVAFFMRTIEEYFDGAEHFGLMLRATDAHTSSNSSHDQDRPRHQEPSNAVTKPESVAIETAGKHCARTWTPDNGVQGGVCQKLWALFCFKFHKSFDDADVQGLFEKYHDAGYIQAHRVGKMWCSREYAMYCILKMAYCKLDSTARPSWDELGLNMPPCRELIHQDDLDEGYPKWLKKHWPRFYAENEYQIPTKRRIAPKTTPLAAQASVAASASHSAETA</sequence>
<evidence type="ECO:0000256" key="1">
    <source>
        <dbReference type="SAM" id="MobiDB-lite"/>
    </source>
</evidence>
<dbReference type="EMBL" id="JAATWM020000034">
    <property type="protein sequence ID" value="KAF9872948.1"/>
    <property type="molecule type" value="Genomic_DNA"/>
</dbReference>
<evidence type="ECO:0000313" key="3">
    <source>
        <dbReference type="Proteomes" id="UP000781932"/>
    </source>
</evidence>
<comment type="caution">
    <text evidence="2">The sequence shown here is derived from an EMBL/GenBank/DDBJ whole genome shotgun (WGS) entry which is preliminary data.</text>
</comment>
<evidence type="ECO:0000313" key="2">
    <source>
        <dbReference type="EMBL" id="KAF9872948.1"/>
    </source>
</evidence>
<feature type="compositionally biased region" description="Basic and acidic residues" evidence="1">
    <location>
        <begin position="168"/>
        <end position="177"/>
    </location>
</feature>
<gene>
    <name evidence="2" type="ORF">CkaCkLH20_09458</name>
</gene>
<dbReference type="GeneID" id="62165247"/>
<organism evidence="2 3">
    <name type="scientific">Colletotrichum karsti</name>
    <dbReference type="NCBI Taxonomy" id="1095194"/>
    <lineage>
        <taxon>Eukaryota</taxon>
        <taxon>Fungi</taxon>
        <taxon>Dikarya</taxon>
        <taxon>Ascomycota</taxon>
        <taxon>Pezizomycotina</taxon>
        <taxon>Sordariomycetes</taxon>
        <taxon>Hypocreomycetidae</taxon>
        <taxon>Glomerellales</taxon>
        <taxon>Glomerellaceae</taxon>
        <taxon>Colletotrichum</taxon>
        <taxon>Colletotrichum boninense species complex</taxon>
    </lineage>
</organism>
<feature type="region of interest" description="Disordered" evidence="1">
    <location>
        <begin position="1"/>
        <end position="21"/>
    </location>
</feature>